<sequence>MSKIVGCDYECQRSKNVNSLRDVYNKELENYYNLYQKYIQYKYDTSKNRRYKMSQAESVIKPKINTSHSKLNEIINTLKTNIGNTESIINDHKMNIDNKTNLIYKRNEKINEQDKKISEGNQELLSRNRQVEFTTERTRYRRIMICILIAINLILASGLVYLIKNSK</sequence>
<feature type="transmembrane region" description="Helical" evidence="1">
    <location>
        <begin position="143"/>
        <end position="163"/>
    </location>
</feature>
<protein>
    <submittedName>
        <fullName evidence="2">Uncharacterized protein</fullName>
    </submittedName>
</protein>
<accession>A0A6C0JCE7</accession>
<evidence type="ECO:0000256" key="1">
    <source>
        <dbReference type="SAM" id="Phobius"/>
    </source>
</evidence>
<keyword evidence="1" id="KW-0812">Transmembrane</keyword>
<evidence type="ECO:0000313" key="2">
    <source>
        <dbReference type="EMBL" id="QHU03302.1"/>
    </source>
</evidence>
<proteinExistence type="predicted"/>
<reference evidence="2" key="1">
    <citation type="journal article" date="2020" name="Nature">
        <title>Giant virus diversity and host interactions through global metagenomics.</title>
        <authorList>
            <person name="Schulz F."/>
            <person name="Roux S."/>
            <person name="Paez-Espino D."/>
            <person name="Jungbluth S."/>
            <person name="Walsh D.A."/>
            <person name="Denef V.J."/>
            <person name="McMahon K.D."/>
            <person name="Konstantinidis K.T."/>
            <person name="Eloe-Fadrosh E.A."/>
            <person name="Kyrpides N.C."/>
            <person name="Woyke T."/>
        </authorList>
    </citation>
    <scope>NUCLEOTIDE SEQUENCE</scope>
    <source>
        <strain evidence="2">GVMAG-M-3300026093-6</strain>
    </source>
</reference>
<dbReference type="EMBL" id="MN740374">
    <property type="protein sequence ID" value="QHU03302.1"/>
    <property type="molecule type" value="Genomic_DNA"/>
</dbReference>
<keyword evidence="1" id="KW-0472">Membrane</keyword>
<dbReference type="AlphaFoldDB" id="A0A6C0JCE7"/>
<organism evidence="2">
    <name type="scientific">viral metagenome</name>
    <dbReference type="NCBI Taxonomy" id="1070528"/>
    <lineage>
        <taxon>unclassified sequences</taxon>
        <taxon>metagenomes</taxon>
        <taxon>organismal metagenomes</taxon>
    </lineage>
</organism>
<name>A0A6C0JCE7_9ZZZZ</name>
<keyword evidence="1" id="KW-1133">Transmembrane helix</keyword>